<reference evidence="2" key="1">
    <citation type="journal article" date="2019" name="Int. J. Syst. Evol. Microbiol.">
        <title>The Global Catalogue of Microorganisms (GCM) 10K type strain sequencing project: providing services to taxonomists for standard genome sequencing and annotation.</title>
        <authorList>
            <consortium name="The Broad Institute Genomics Platform"/>
            <consortium name="The Broad Institute Genome Sequencing Center for Infectious Disease"/>
            <person name="Wu L."/>
            <person name="Ma J."/>
        </authorList>
    </citation>
    <scope>NUCLEOTIDE SEQUENCE [LARGE SCALE GENOMIC DNA]</scope>
    <source>
        <strain evidence="2">JCM 17525</strain>
    </source>
</reference>
<dbReference type="RefSeq" id="WP_344726860.1">
    <property type="nucleotide sequence ID" value="NZ_BAABBI010000001.1"/>
</dbReference>
<name>A0ABP7GYG6_9FLAO</name>
<comment type="caution">
    <text evidence="1">The sequence shown here is derived from an EMBL/GenBank/DDBJ whole genome shotgun (WGS) entry which is preliminary data.</text>
</comment>
<protein>
    <recommendedName>
        <fullName evidence="3">Repeat protein (TIGR03806 family)</fullName>
    </recommendedName>
</protein>
<evidence type="ECO:0000313" key="2">
    <source>
        <dbReference type="Proteomes" id="UP001501456"/>
    </source>
</evidence>
<accession>A0ABP7GYG6</accession>
<dbReference type="InterPro" id="IPR036280">
    <property type="entry name" value="Multihaem_cyt_sf"/>
</dbReference>
<keyword evidence="2" id="KW-1185">Reference proteome</keyword>
<proteinExistence type="predicted"/>
<sequence>MTKNYLTVIFIIVFGMCICSCSSDDNYIPFTNPEGENNTQESPVNFNINEVPYANLSDYNFFEGDLKDLNPVYGVLPYDLNSHLFTDYAKKKRFVWMPKNTSAQYINDYSSLNFPDGAVLIKNFYYDNVQPQNTTKIIETRLMIKKADGWIFANYIWNNDQTEATFNLDGAITNVTWTQNGETKNVAYHIPPESECFTCHKINAEPMPIGPKPQNLNKSITYAEGTLNQLEKWQQYGYLEQNIPYTINSTVNWEDTTQPIDLRMRSYVDINCAHCHSDYAHCNYRPMRFPFHENNDETNLGVCVEPEEQFGGLNYIVVPGNINRSMLYFRVSTTNDQRKMPLLGRTLVQEEAIAMIEEWINSISTTCQ</sequence>
<dbReference type="SUPFAM" id="SSF48695">
    <property type="entry name" value="Multiheme cytochromes"/>
    <property type="match status" value="1"/>
</dbReference>
<organism evidence="1 2">
    <name type="scientific">Corallibacter vietnamensis</name>
    <dbReference type="NCBI Taxonomy" id="904130"/>
    <lineage>
        <taxon>Bacteria</taxon>
        <taxon>Pseudomonadati</taxon>
        <taxon>Bacteroidota</taxon>
        <taxon>Flavobacteriia</taxon>
        <taxon>Flavobacteriales</taxon>
        <taxon>Flavobacteriaceae</taxon>
        <taxon>Corallibacter</taxon>
    </lineage>
</organism>
<evidence type="ECO:0008006" key="3">
    <source>
        <dbReference type="Google" id="ProtNLM"/>
    </source>
</evidence>
<gene>
    <name evidence="1" type="ORF">GCM10022271_05730</name>
</gene>
<dbReference type="EMBL" id="BAABBI010000001">
    <property type="protein sequence ID" value="GAA3776435.1"/>
    <property type="molecule type" value="Genomic_DNA"/>
</dbReference>
<evidence type="ECO:0000313" key="1">
    <source>
        <dbReference type="EMBL" id="GAA3776435.1"/>
    </source>
</evidence>
<dbReference type="Proteomes" id="UP001501456">
    <property type="component" value="Unassembled WGS sequence"/>
</dbReference>